<dbReference type="AlphaFoldDB" id="A0A9P5TUL9"/>
<feature type="compositionally biased region" description="Basic and acidic residues" evidence="1">
    <location>
        <begin position="77"/>
        <end position="92"/>
    </location>
</feature>
<feature type="region of interest" description="Disordered" evidence="1">
    <location>
        <begin position="206"/>
        <end position="227"/>
    </location>
</feature>
<feature type="region of interest" description="Disordered" evidence="1">
    <location>
        <begin position="147"/>
        <end position="176"/>
    </location>
</feature>
<accession>A0A9P5TUL9</accession>
<comment type="caution">
    <text evidence="2">The sequence shown here is derived from an EMBL/GenBank/DDBJ whole genome shotgun (WGS) entry which is preliminary data.</text>
</comment>
<sequence length="473" mass="53006">MPKTRNITRAQWDAANTSTSTRRRRNGNENTYESEKENDGRVTASATRLHTTRRTRATPLGTANATVLGASTAGKGLGEKTRTASKGKDKPLKAPLKRKKMPLQDITDQFLPAPEAANRGEHTQDEENDENIEASANVNQVVAVMPPSETPVTIPPPKFTSPLPPSSPPSEALGSPILSKQSIPHFLDNLRHSSHPIVPQEHCDPWSEFDSAHAPSADSPAHISSNSDPFGFVSLERKLKAEREFAAFLEPQGEQDDEDDIHVLVADTSSPRPVRRLTRSVRDGAAPMLPVPTSCMPPTPHKDRQKRRRMSSHEGFDVFSPCLRRKRPAPPMHDTPLDEFNKELDRSYEVEKTLKKARSSKQVPEPEAENEHGSADPQSVHRSLRPRQKRPLLEHDDEGPIEIKRSTISTKARASKKPVSKARSVGKKMEKPEASGDEGEDLEEKWERERQDRIEYFKRLEEYSVEKEDVYLI</sequence>
<feature type="compositionally biased region" description="Basic residues" evidence="1">
    <location>
        <begin position="413"/>
        <end position="426"/>
    </location>
</feature>
<feature type="region of interest" description="Disordered" evidence="1">
    <location>
        <begin position="1"/>
        <end position="133"/>
    </location>
</feature>
<feature type="compositionally biased region" description="Pro residues" evidence="1">
    <location>
        <begin position="153"/>
        <end position="168"/>
    </location>
</feature>
<feature type="region of interest" description="Disordered" evidence="1">
    <location>
        <begin position="272"/>
        <end position="447"/>
    </location>
</feature>
<feature type="compositionally biased region" description="Basic and acidic residues" evidence="1">
    <location>
        <begin position="335"/>
        <end position="354"/>
    </location>
</feature>
<feature type="compositionally biased region" description="Low complexity" evidence="1">
    <location>
        <begin position="212"/>
        <end position="225"/>
    </location>
</feature>
<protein>
    <submittedName>
        <fullName evidence="2">Uncharacterized protein</fullName>
    </submittedName>
</protein>
<evidence type="ECO:0000256" key="1">
    <source>
        <dbReference type="SAM" id="MobiDB-lite"/>
    </source>
</evidence>
<gene>
    <name evidence="2" type="ORF">CPB84DRAFT_1743025</name>
</gene>
<evidence type="ECO:0000313" key="2">
    <source>
        <dbReference type="EMBL" id="KAF8911654.1"/>
    </source>
</evidence>
<feature type="compositionally biased region" description="Acidic residues" evidence="1">
    <location>
        <begin position="435"/>
        <end position="444"/>
    </location>
</feature>
<dbReference type="Proteomes" id="UP000724874">
    <property type="component" value="Unassembled WGS sequence"/>
</dbReference>
<dbReference type="EMBL" id="JADNYJ010000004">
    <property type="protein sequence ID" value="KAF8911654.1"/>
    <property type="molecule type" value="Genomic_DNA"/>
</dbReference>
<name>A0A9P5TUL9_GYMJU</name>
<keyword evidence="3" id="KW-1185">Reference proteome</keyword>
<dbReference type="OrthoDB" id="3234283at2759"/>
<organism evidence="2 3">
    <name type="scientific">Gymnopilus junonius</name>
    <name type="common">Spectacular rustgill mushroom</name>
    <name type="synonym">Gymnopilus spectabilis subsp. junonius</name>
    <dbReference type="NCBI Taxonomy" id="109634"/>
    <lineage>
        <taxon>Eukaryota</taxon>
        <taxon>Fungi</taxon>
        <taxon>Dikarya</taxon>
        <taxon>Basidiomycota</taxon>
        <taxon>Agaricomycotina</taxon>
        <taxon>Agaricomycetes</taxon>
        <taxon>Agaricomycetidae</taxon>
        <taxon>Agaricales</taxon>
        <taxon>Agaricineae</taxon>
        <taxon>Hymenogastraceae</taxon>
        <taxon>Gymnopilus</taxon>
    </lineage>
</organism>
<evidence type="ECO:0000313" key="3">
    <source>
        <dbReference type="Proteomes" id="UP000724874"/>
    </source>
</evidence>
<proteinExistence type="predicted"/>
<reference evidence="2" key="1">
    <citation type="submission" date="2020-11" db="EMBL/GenBank/DDBJ databases">
        <authorList>
            <consortium name="DOE Joint Genome Institute"/>
            <person name="Ahrendt S."/>
            <person name="Riley R."/>
            <person name="Andreopoulos W."/>
            <person name="LaButti K."/>
            <person name="Pangilinan J."/>
            <person name="Ruiz-duenas F.J."/>
            <person name="Barrasa J.M."/>
            <person name="Sanchez-Garcia M."/>
            <person name="Camarero S."/>
            <person name="Miyauchi S."/>
            <person name="Serrano A."/>
            <person name="Linde D."/>
            <person name="Babiker R."/>
            <person name="Drula E."/>
            <person name="Ayuso-Fernandez I."/>
            <person name="Pacheco R."/>
            <person name="Padilla G."/>
            <person name="Ferreira P."/>
            <person name="Barriuso J."/>
            <person name="Kellner H."/>
            <person name="Castanera R."/>
            <person name="Alfaro M."/>
            <person name="Ramirez L."/>
            <person name="Pisabarro A.G."/>
            <person name="Kuo A."/>
            <person name="Tritt A."/>
            <person name="Lipzen A."/>
            <person name="He G."/>
            <person name="Yan M."/>
            <person name="Ng V."/>
            <person name="Cullen D."/>
            <person name="Martin F."/>
            <person name="Rosso M.-N."/>
            <person name="Henrissat B."/>
            <person name="Hibbett D."/>
            <person name="Martinez A.T."/>
            <person name="Grigoriev I.V."/>
        </authorList>
    </citation>
    <scope>NUCLEOTIDE SEQUENCE</scope>
    <source>
        <strain evidence="2">AH 44721</strain>
    </source>
</reference>